<feature type="domain" description="BFN" evidence="1">
    <location>
        <begin position="1"/>
        <end position="134"/>
    </location>
</feature>
<protein>
    <recommendedName>
        <fullName evidence="1">BFN domain-containing protein</fullName>
    </recommendedName>
</protein>
<dbReference type="InterPro" id="IPR003729">
    <property type="entry name" value="Bi_nuclease_dom"/>
</dbReference>
<proteinExistence type="predicted"/>
<dbReference type="PROSITE" id="PS51658">
    <property type="entry name" value="BFN"/>
    <property type="match status" value="1"/>
</dbReference>
<dbReference type="InterPro" id="IPR036104">
    <property type="entry name" value="BFN_sf"/>
</dbReference>
<dbReference type="GO" id="GO:0004518">
    <property type="term" value="F:nuclease activity"/>
    <property type="evidence" value="ECO:0007669"/>
    <property type="project" value="InterPro"/>
</dbReference>
<dbReference type="Gene3D" id="3.10.690.10">
    <property type="entry name" value="Bifunctional nuclease domain"/>
    <property type="match status" value="1"/>
</dbReference>
<dbReference type="EMBL" id="SOAM01000001">
    <property type="protein sequence ID" value="TDS79997.1"/>
    <property type="molecule type" value="Genomic_DNA"/>
</dbReference>
<evidence type="ECO:0000259" key="1">
    <source>
        <dbReference type="PROSITE" id="PS51658"/>
    </source>
</evidence>
<organism evidence="2 3">
    <name type="scientific">Amnibacterium kyonggiense</name>
    <dbReference type="NCBI Taxonomy" id="595671"/>
    <lineage>
        <taxon>Bacteria</taxon>
        <taxon>Bacillati</taxon>
        <taxon>Actinomycetota</taxon>
        <taxon>Actinomycetes</taxon>
        <taxon>Micrococcales</taxon>
        <taxon>Microbacteriaceae</taxon>
        <taxon>Amnibacterium</taxon>
    </lineage>
</organism>
<dbReference type="OrthoDB" id="9788698at2"/>
<keyword evidence="3" id="KW-1185">Reference proteome</keyword>
<accession>A0A4R7FQE0</accession>
<dbReference type="RefSeq" id="WP_133764613.1">
    <property type="nucleotide sequence ID" value="NZ_BAAARP010000001.1"/>
</dbReference>
<name>A0A4R7FQE0_9MICO</name>
<sequence length="135" mass="14627">MIPVEFERVDLRDGRGVIWLASSAQHDGAGFRLPVWVGDREAAVVQIAADGLRSARPLTIDLLQRVLHDFDLRLIDVAITAVQEGLLHAALTIEDGTRRRAVDCRPSDALALALRERAPIAVAPEVAHTAGVPLD</sequence>
<evidence type="ECO:0000313" key="3">
    <source>
        <dbReference type="Proteomes" id="UP000295344"/>
    </source>
</evidence>
<dbReference type="AlphaFoldDB" id="A0A4R7FQE0"/>
<dbReference type="Proteomes" id="UP000295344">
    <property type="component" value="Unassembled WGS sequence"/>
</dbReference>
<reference evidence="2 3" key="1">
    <citation type="submission" date="2019-03" db="EMBL/GenBank/DDBJ databases">
        <title>Genomic Encyclopedia of Archaeal and Bacterial Type Strains, Phase II (KMG-II): from individual species to whole genera.</title>
        <authorList>
            <person name="Goeker M."/>
        </authorList>
    </citation>
    <scope>NUCLEOTIDE SEQUENCE [LARGE SCALE GENOMIC DNA]</scope>
    <source>
        <strain evidence="2 3">DSM 24782</strain>
    </source>
</reference>
<evidence type="ECO:0000313" key="2">
    <source>
        <dbReference type="EMBL" id="TDS79997.1"/>
    </source>
</evidence>
<dbReference type="Pfam" id="PF02577">
    <property type="entry name" value="BFN_dom"/>
    <property type="match status" value="1"/>
</dbReference>
<dbReference type="SUPFAM" id="SSF103256">
    <property type="entry name" value="Hypothetical protein TM0160"/>
    <property type="match status" value="1"/>
</dbReference>
<gene>
    <name evidence="2" type="ORF">CLV52_0543</name>
</gene>
<comment type="caution">
    <text evidence="2">The sequence shown here is derived from an EMBL/GenBank/DDBJ whole genome shotgun (WGS) entry which is preliminary data.</text>
</comment>